<dbReference type="EMBL" id="FSQW01000001">
    <property type="protein sequence ID" value="SIN69457.1"/>
    <property type="molecule type" value="Genomic_DNA"/>
</dbReference>
<keyword evidence="4" id="KW-1185">Reference proteome</keyword>
<dbReference type="InterPro" id="IPR000073">
    <property type="entry name" value="AB_hydrolase_1"/>
</dbReference>
<dbReference type="Pfam" id="PF12697">
    <property type="entry name" value="Abhydrolase_6"/>
    <property type="match status" value="1"/>
</dbReference>
<dbReference type="OrthoDB" id="9814966at2"/>
<accession>A0A1N6DFH2</accession>
<dbReference type="PANTHER" id="PTHR37017:SF11">
    <property type="entry name" value="ESTERASE_LIPASE_THIOESTERASE DOMAIN-CONTAINING PROTEIN"/>
    <property type="match status" value="1"/>
</dbReference>
<feature type="domain" description="AB hydrolase-1" evidence="2">
    <location>
        <begin position="42"/>
        <end position="273"/>
    </location>
</feature>
<evidence type="ECO:0000313" key="3">
    <source>
        <dbReference type="EMBL" id="SIN69457.1"/>
    </source>
</evidence>
<dbReference type="InterPro" id="IPR052897">
    <property type="entry name" value="Sec-Metab_Biosynth_Hydrolase"/>
</dbReference>
<name>A0A1N6DFH2_9SPHN</name>
<dbReference type="PANTHER" id="PTHR37017">
    <property type="entry name" value="AB HYDROLASE-1 DOMAIN-CONTAINING PROTEIN-RELATED"/>
    <property type="match status" value="1"/>
</dbReference>
<dbReference type="Proteomes" id="UP000185192">
    <property type="component" value="Unassembled WGS sequence"/>
</dbReference>
<dbReference type="STRING" id="1123272.SAMN02745824_1876"/>
<dbReference type="AlphaFoldDB" id="A0A1N6DFH2"/>
<dbReference type="InterPro" id="IPR006311">
    <property type="entry name" value="TAT_signal"/>
</dbReference>
<keyword evidence="1" id="KW-0732">Signal</keyword>
<proteinExistence type="predicted"/>
<dbReference type="RefSeq" id="WP_159437082.1">
    <property type="nucleotide sequence ID" value="NZ_FSQW01000001.1"/>
</dbReference>
<evidence type="ECO:0000259" key="2">
    <source>
        <dbReference type="Pfam" id="PF12697"/>
    </source>
</evidence>
<reference evidence="4" key="1">
    <citation type="submission" date="2016-11" db="EMBL/GenBank/DDBJ databases">
        <authorList>
            <person name="Varghese N."/>
            <person name="Submissions S."/>
        </authorList>
    </citation>
    <scope>NUCLEOTIDE SEQUENCE [LARGE SCALE GENOMIC DNA]</scope>
    <source>
        <strain evidence="4">DSM 22363</strain>
    </source>
</reference>
<sequence length="280" mass="30506">MITRRHMISAAASISAAVLASPAWAKSATGETSGKAMRKTRFLLVHGAWHGGWCWRDVAAGLREAGHEVFTPTLTGLGERAHLLSPEIGLQTHVDDILAVIRFNELEDFILVGHSYGGMVISGVADKVRDKIRHIVYLDAALPRDGETMISQGAPRSADMLAATEQQLRALAPEGIAMQAFPPEFLGIPKNHPGYRWVARHMTPHPLKTWLDPIALPNGGSAGLPRTYIHCNAPVLPNSSFGWHYDQTSKDIEWTSLTLATGHDAMVTAPHALTRILRSL</sequence>
<evidence type="ECO:0000313" key="4">
    <source>
        <dbReference type="Proteomes" id="UP000185192"/>
    </source>
</evidence>
<feature type="signal peptide" evidence="1">
    <location>
        <begin position="1"/>
        <end position="25"/>
    </location>
</feature>
<protein>
    <submittedName>
        <fullName evidence="3">Pimeloyl-ACP methyl ester carboxylesterase</fullName>
    </submittedName>
</protein>
<dbReference type="InterPro" id="IPR029058">
    <property type="entry name" value="AB_hydrolase_fold"/>
</dbReference>
<organism evidence="3 4">
    <name type="scientific">Parasphingorhabdus marina DSM 22363</name>
    <dbReference type="NCBI Taxonomy" id="1123272"/>
    <lineage>
        <taxon>Bacteria</taxon>
        <taxon>Pseudomonadati</taxon>
        <taxon>Pseudomonadota</taxon>
        <taxon>Alphaproteobacteria</taxon>
        <taxon>Sphingomonadales</taxon>
        <taxon>Sphingomonadaceae</taxon>
        <taxon>Parasphingorhabdus</taxon>
    </lineage>
</organism>
<feature type="chain" id="PRO_5009935474" evidence="1">
    <location>
        <begin position="26"/>
        <end position="280"/>
    </location>
</feature>
<evidence type="ECO:0000256" key="1">
    <source>
        <dbReference type="SAM" id="SignalP"/>
    </source>
</evidence>
<dbReference type="Gene3D" id="3.40.50.1820">
    <property type="entry name" value="alpha/beta hydrolase"/>
    <property type="match status" value="1"/>
</dbReference>
<gene>
    <name evidence="3" type="ORF">SAMN02745824_1876</name>
</gene>
<dbReference type="SUPFAM" id="SSF53474">
    <property type="entry name" value="alpha/beta-Hydrolases"/>
    <property type="match status" value="1"/>
</dbReference>
<dbReference type="PROSITE" id="PS51318">
    <property type="entry name" value="TAT"/>
    <property type="match status" value="1"/>
</dbReference>